<dbReference type="PROSITE" id="PS51318">
    <property type="entry name" value="TAT"/>
    <property type="match status" value="1"/>
</dbReference>
<accession>A0ABT7GMP9</accession>
<dbReference type="Pfam" id="PF00890">
    <property type="entry name" value="FAD_binding_2"/>
    <property type="match status" value="1"/>
</dbReference>
<keyword evidence="8" id="KW-1185">Reference proteome</keyword>
<comment type="caution">
    <text evidence="7">The sequence shown here is derived from an EMBL/GenBank/DDBJ whole genome shotgun (WGS) entry which is preliminary data.</text>
</comment>
<feature type="compositionally biased region" description="Low complexity" evidence="5">
    <location>
        <begin position="1"/>
        <end position="11"/>
    </location>
</feature>
<dbReference type="SUPFAM" id="SSF51905">
    <property type="entry name" value="FAD/NAD(P)-binding domain"/>
    <property type="match status" value="1"/>
</dbReference>
<keyword evidence="2" id="KW-0285">Flavoprotein</keyword>
<evidence type="ECO:0000313" key="7">
    <source>
        <dbReference type="EMBL" id="MDK9494857.1"/>
    </source>
</evidence>
<dbReference type="GO" id="GO:0047571">
    <property type="term" value="F:3-oxosteroid 1-dehydrogenase activity"/>
    <property type="evidence" value="ECO:0007669"/>
    <property type="project" value="UniProtKB-EC"/>
</dbReference>
<evidence type="ECO:0000259" key="6">
    <source>
        <dbReference type="Pfam" id="PF00890"/>
    </source>
</evidence>
<organism evidence="7 8">
    <name type="scientific">Streptomyces katrae</name>
    <dbReference type="NCBI Taxonomy" id="68223"/>
    <lineage>
        <taxon>Bacteria</taxon>
        <taxon>Bacillati</taxon>
        <taxon>Actinomycetota</taxon>
        <taxon>Actinomycetes</taxon>
        <taxon>Kitasatosporales</taxon>
        <taxon>Streptomycetaceae</taxon>
        <taxon>Streptomyces</taxon>
    </lineage>
</organism>
<dbReference type="EC" id="1.3.99.4" evidence="7"/>
<dbReference type="Proteomes" id="UP001223390">
    <property type="component" value="Unassembled WGS sequence"/>
</dbReference>
<evidence type="ECO:0000256" key="2">
    <source>
        <dbReference type="ARBA" id="ARBA00022630"/>
    </source>
</evidence>
<dbReference type="EMBL" id="JASITI010000003">
    <property type="protein sequence ID" value="MDK9494857.1"/>
    <property type="molecule type" value="Genomic_DNA"/>
</dbReference>
<dbReference type="InterPro" id="IPR003953">
    <property type="entry name" value="FAD-dep_OxRdtase_2_FAD-bd"/>
</dbReference>
<gene>
    <name evidence="7" type="primary">kstD</name>
    <name evidence="7" type="ORF">QEZ40_003492</name>
</gene>
<sequence>MTEAIPLTAPVTAPPTLTPTVTEPPAGAEPLAGSPGRPLPAAPSRRAVLAGTGAGVLAAAVLPAAAARAAEGPLGEYDVVVVGSGAAGMTAALTAAGRGLSVLVVEKAPTFGGSAARSGAGIWLPNNSVILAAGVPDTREKAAAYLSAVVGPEVPADRQRAFLDNGPRMLDFVMANSPLRFRFMDGYSDYYPNLPGGLPNGRSIEPDQFDGNLLGAELAHLNPAYMPVPAGMVVFSQDYKWLNLAAVSAKGLAVSTECLARGTKAALLGQKPLTMGQSLAAGLRAGLLRAGVPVWLDSPLVDLVQEGGAVTGVVVEKGGVRGVVRARRGVVIGSGGFEHDAQMRAQYQQQPIGTQWSVGAKENTGDGIRAGQRAGAALALMEDAWWGPSIPLPGEPYFCLAERTLPGGLIVNRAGTRFVNEAAPYSDVVHVMYEKDRGATGSHIPAWLIVDQNYRNKYLFKDILPTLPLPDAWFESGVARKAWTWDALAGQIGVPAAALRATLNRFNAQAWSGNDADFHRGDTAYDHYYTDPNVVPNSCLAPVWAPPFYAFRIVPGDLGTKGGIVTDARARALRADGSVIRGLWAAGNASAAVMGHSYAGAGSTIGPAMTFGYVAANDIADTAP</sequence>
<evidence type="ECO:0000256" key="4">
    <source>
        <dbReference type="ARBA" id="ARBA00023002"/>
    </source>
</evidence>
<dbReference type="InterPro" id="IPR036188">
    <property type="entry name" value="FAD/NAD-bd_sf"/>
</dbReference>
<dbReference type="SUPFAM" id="SSF56425">
    <property type="entry name" value="Succinate dehydrogenase/fumarate reductase flavoprotein, catalytic domain"/>
    <property type="match status" value="1"/>
</dbReference>
<reference evidence="7 8" key="1">
    <citation type="submission" date="2023-05" db="EMBL/GenBank/DDBJ databases">
        <title>Sequencing and Assembly of Streptomyces sp. NP73.</title>
        <authorList>
            <person name="Konwar A.N."/>
            <person name="Saikia K."/>
            <person name="Thakur D."/>
        </authorList>
    </citation>
    <scope>NUCLEOTIDE SEQUENCE [LARGE SCALE GENOMIC DNA]</scope>
    <source>
        <strain evidence="7 8">NP73</strain>
    </source>
</reference>
<protein>
    <submittedName>
        <fullName evidence="7">3-oxosteroid 1-dehydrogenase</fullName>
        <ecNumber evidence="7">1.3.99.4</ecNumber>
    </submittedName>
</protein>
<dbReference type="PANTHER" id="PTHR43400:SF10">
    <property type="entry name" value="3-OXOSTEROID 1-DEHYDROGENASE"/>
    <property type="match status" value="1"/>
</dbReference>
<feature type="region of interest" description="Disordered" evidence="5">
    <location>
        <begin position="1"/>
        <end position="43"/>
    </location>
</feature>
<proteinExistence type="predicted"/>
<dbReference type="InterPro" id="IPR006311">
    <property type="entry name" value="TAT_signal"/>
</dbReference>
<dbReference type="RefSeq" id="WP_285340592.1">
    <property type="nucleotide sequence ID" value="NZ_JASITI010000003.1"/>
</dbReference>
<feature type="domain" description="FAD-dependent oxidoreductase 2 FAD-binding" evidence="6">
    <location>
        <begin position="78"/>
        <end position="605"/>
    </location>
</feature>
<name>A0ABT7GMP9_9ACTN</name>
<dbReference type="InterPro" id="IPR050315">
    <property type="entry name" value="FAD-oxidoreductase_2"/>
</dbReference>
<evidence type="ECO:0000256" key="3">
    <source>
        <dbReference type="ARBA" id="ARBA00022827"/>
    </source>
</evidence>
<dbReference type="PANTHER" id="PTHR43400">
    <property type="entry name" value="FUMARATE REDUCTASE"/>
    <property type="match status" value="1"/>
</dbReference>
<dbReference type="InterPro" id="IPR027477">
    <property type="entry name" value="Succ_DH/fumarate_Rdtase_cat_sf"/>
</dbReference>
<keyword evidence="3" id="KW-0274">FAD</keyword>
<evidence type="ECO:0000313" key="8">
    <source>
        <dbReference type="Proteomes" id="UP001223390"/>
    </source>
</evidence>
<evidence type="ECO:0000256" key="1">
    <source>
        <dbReference type="ARBA" id="ARBA00001974"/>
    </source>
</evidence>
<evidence type="ECO:0000256" key="5">
    <source>
        <dbReference type="SAM" id="MobiDB-lite"/>
    </source>
</evidence>
<dbReference type="Gene3D" id="3.50.50.60">
    <property type="entry name" value="FAD/NAD(P)-binding domain"/>
    <property type="match status" value="2"/>
</dbReference>
<dbReference type="NCBIfam" id="NF005882">
    <property type="entry name" value="PRK07843.1"/>
    <property type="match status" value="1"/>
</dbReference>
<keyword evidence="4 7" id="KW-0560">Oxidoreductase</keyword>
<comment type="cofactor">
    <cofactor evidence="1">
        <name>FAD</name>
        <dbReference type="ChEBI" id="CHEBI:57692"/>
    </cofactor>
</comment>